<accession>A0A5J9VJX8</accession>
<dbReference type="PROSITE" id="PS52045">
    <property type="entry name" value="NEPROSIN_PEP_CD"/>
    <property type="match status" value="1"/>
</dbReference>
<evidence type="ECO:0000313" key="2">
    <source>
        <dbReference type="EMBL" id="TVU36569.1"/>
    </source>
</evidence>
<name>A0A5J9VJX8_9POAL</name>
<dbReference type="Gene3D" id="3.90.1320.10">
    <property type="entry name" value="Outer-capsid protein sigma 3, large lobe"/>
    <property type="match status" value="1"/>
</dbReference>
<organism evidence="2 3">
    <name type="scientific">Eragrostis curvula</name>
    <name type="common">weeping love grass</name>
    <dbReference type="NCBI Taxonomy" id="38414"/>
    <lineage>
        <taxon>Eukaryota</taxon>
        <taxon>Viridiplantae</taxon>
        <taxon>Streptophyta</taxon>
        <taxon>Embryophyta</taxon>
        <taxon>Tracheophyta</taxon>
        <taxon>Spermatophyta</taxon>
        <taxon>Magnoliopsida</taxon>
        <taxon>Liliopsida</taxon>
        <taxon>Poales</taxon>
        <taxon>Poaceae</taxon>
        <taxon>PACMAD clade</taxon>
        <taxon>Chloridoideae</taxon>
        <taxon>Eragrostideae</taxon>
        <taxon>Eragrostidinae</taxon>
        <taxon>Eragrostis</taxon>
    </lineage>
</organism>
<reference evidence="2 3" key="1">
    <citation type="journal article" date="2019" name="Sci. Rep.">
        <title>A high-quality genome of Eragrostis curvula grass provides insights into Poaceae evolution and supports new strategies to enhance forage quality.</title>
        <authorList>
            <person name="Carballo J."/>
            <person name="Santos B.A.C.M."/>
            <person name="Zappacosta D."/>
            <person name="Garbus I."/>
            <person name="Selva J.P."/>
            <person name="Gallo C.A."/>
            <person name="Diaz A."/>
            <person name="Albertini E."/>
            <person name="Caccamo M."/>
            <person name="Echenique V."/>
        </authorList>
    </citation>
    <scope>NUCLEOTIDE SEQUENCE [LARGE SCALE GENOMIC DNA]</scope>
    <source>
        <strain evidence="3">cv. Victoria</strain>
        <tissue evidence="2">Leaf</tissue>
    </source>
</reference>
<comment type="caution">
    <text evidence="2">The sequence shown here is derived from an EMBL/GenBank/DDBJ whole genome shotgun (WGS) entry which is preliminary data.</text>
</comment>
<dbReference type="InterPro" id="IPR004314">
    <property type="entry name" value="Neprosin"/>
</dbReference>
<dbReference type="Gramene" id="TVU36569">
    <property type="protein sequence ID" value="TVU36569"/>
    <property type="gene ID" value="EJB05_18507"/>
</dbReference>
<keyword evidence="3" id="KW-1185">Reference proteome</keyword>
<dbReference type="PANTHER" id="PTHR31589:SF219">
    <property type="entry name" value="OS06G0144400 PROTEIN"/>
    <property type="match status" value="1"/>
</dbReference>
<feature type="non-terminal residue" evidence="2">
    <location>
        <position position="1"/>
    </location>
</feature>
<dbReference type="Proteomes" id="UP000324897">
    <property type="component" value="Unassembled WGS sequence"/>
</dbReference>
<gene>
    <name evidence="2" type="ORF">EJB05_18507</name>
</gene>
<sequence>MVKGMMGIDEVLDGYDSAAGAPGLEKRLARNGNRGAARWEERPEVDAEVYKENMPRSLNRRSAIVNNSMPLPSPNVIPLEQEWYSSGSCPEGTIPIRRMLKSTTIKAASSLGVATELPAGVWFHHDNVIMDESNTPRNEFAVAYGLDGPYHGASALLPLLRPTKLDPNEATLPSILIAVTMNREWITRHSPGDFPPDSTNQISVGLVASTSIYGNDDPNLFVYYTADGGKSYCLNLDCPGFVQTSNRIALGTSFINGGSSITYNGVPYVSISIHRVPGQQQWWVTVNDTVIGYYPHTLFPTFFPESFLNQVGGIVYNSRPNGIHTETVMGNGNLPDSGGAAIVKGYLAVAEDWTDKQKG</sequence>
<proteinExistence type="predicted"/>
<feature type="domain" description="Neprosin PEP catalytic" evidence="1">
    <location>
        <begin position="132"/>
        <end position="359"/>
    </location>
</feature>
<evidence type="ECO:0000313" key="3">
    <source>
        <dbReference type="Proteomes" id="UP000324897"/>
    </source>
</evidence>
<dbReference type="InterPro" id="IPR053168">
    <property type="entry name" value="Glutamic_endopeptidase"/>
</dbReference>
<dbReference type="AlphaFoldDB" id="A0A5J9VJX8"/>
<dbReference type="EMBL" id="RWGY01000009">
    <property type="protein sequence ID" value="TVU36569.1"/>
    <property type="molecule type" value="Genomic_DNA"/>
</dbReference>
<evidence type="ECO:0000259" key="1">
    <source>
        <dbReference type="PROSITE" id="PS52045"/>
    </source>
</evidence>
<dbReference type="PANTHER" id="PTHR31589">
    <property type="entry name" value="PROTEIN, PUTATIVE (DUF239)-RELATED-RELATED"/>
    <property type="match status" value="1"/>
</dbReference>
<protein>
    <recommendedName>
        <fullName evidence="1">Neprosin PEP catalytic domain-containing protein</fullName>
    </recommendedName>
</protein>
<dbReference type="Pfam" id="PF03080">
    <property type="entry name" value="Neprosin"/>
    <property type="match status" value="1"/>
</dbReference>
<dbReference type="OrthoDB" id="685114at2759"/>